<dbReference type="EMBL" id="FQXB01000001">
    <property type="protein sequence ID" value="SHG69526.1"/>
    <property type="molecule type" value="Genomic_DNA"/>
</dbReference>
<evidence type="ECO:0008006" key="3">
    <source>
        <dbReference type="Google" id="ProtNLM"/>
    </source>
</evidence>
<protein>
    <recommendedName>
        <fullName evidence="3">Bacteriocin-protection, YdeI or OmpD-Associated</fullName>
    </recommendedName>
</protein>
<gene>
    <name evidence="1" type="ORF">SAMN05444003_0522</name>
</gene>
<accession>A0A1M5LX02</accession>
<dbReference type="RefSeq" id="WP_165611574.1">
    <property type="nucleotide sequence ID" value="NZ_FQXB01000001.1"/>
</dbReference>
<proteinExistence type="predicted"/>
<organism evidence="1 2">
    <name type="scientific">Cognatiyoonia sediminum</name>
    <dbReference type="NCBI Taxonomy" id="1508389"/>
    <lineage>
        <taxon>Bacteria</taxon>
        <taxon>Pseudomonadati</taxon>
        <taxon>Pseudomonadota</taxon>
        <taxon>Alphaproteobacteria</taxon>
        <taxon>Rhodobacterales</taxon>
        <taxon>Paracoccaceae</taxon>
        <taxon>Cognatiyoonia</taxon>
    </lineage>
</organism>
<dbReference type="Pfam" id="PF13376">
    <property type="entry name" value="OmdA"/>
    <property type="match status" value="1"/>
</dbReference>
<name>A0A1M5LX02_9RHOB</name>
<dbReference type="STRING" id="1508389.SAMN05444003_0522"/>
<keyword evidence="2" id="KW-1185">Reference proteome</keyword>
<dbReference type="Proteomes" id="UP000184074">
    <property type="component" value="Unassembled WGS sequence"/>
</dbReference>
<reference evidence="1 2" key="1">
    <citation type="submission" date="2016-11" db="EMBL/GenBank/DDBJ databases">
        <authorList>
            <person name="Jaros S."/>
            <person name="Januszkiewicz K."/>
            <person name="Wedrychowicz H."/>
        </authorList>
    </citation>
    <scope>NUCLEOTIDE SEQUENCE [LARGE SCALE GENOMIC DNA]</scope>
    <source>
        <strain evidence="1 2">DSM 28715</strain>
    </source>
</reference>
<dbReference type="InterPro" id="IPR015018">
    <property type="entry name" value="DUF1905"/>
</dbReference>
<dbReference type="Gene3D" id="2.40.30.100">
    <property type="entry name" value="AF2212/PG0164-like"/>
    <property type="match status" value="1"/>
</dbReference>
<dbReference type="InterPro" id="IPR037079">
    <property type="entry name" value="AF2212/PG0164-like_sf"/>
</dbReference>
<evidence type="ECO:0000313" key="2">
    <source>
        <dbReference type="Proteomes" id="UP000184074"/>
    </source>
</evidence>
<dbReference type="Pfam" id="PF08922">
    <property type="entry name" value="DUF1905"/>
    <property type="match status" value="1"/>
</dbReference>
<sequence>MDDWITFEGQITPMVWGESVFTVLPIPDDIANDLRSRNAKRIEIELNDTPFNLALTKAPVIDHTFVYTGKSVLKETGIEPGDMIDVRLRVANPDIVEEPHDVLAALRESEAITQWERLTACRKRGYLHQINTAKRDATRKDRIQKLIVTLKKT</sequence>
<dbReference type="AlphaFoldDB" id="A0A1M5LX02"/>
<evidence type="ECO:0000313" key="1">
    <source>
        <dbReference type="EMBL" id="SHG69526.1"/>
    </source>
</evidence>